<proteinExistence type="predicted"/>
<sequence length="28" mass="3060">MSERCNQFCAGADSGWWLVGGGSRSLWV</sequence>
<reference evidence="1 2" key="1">
    <citation type="journal article" date="2018" name="Front. Plant Sci.">
        <title>Red Clover (Trifolium pratense) and Zigzag Clover (T. medium) - A Picture of Genomic Similarities and Differences.</title>
        <authorList>
            <person name="Dluhosova J."/>
            <person name="Istvanek J."/>
            <person name="Nedelnik J."/>
            <person name="Repkova J."/>
        </authorList>
    </citation>
    <scope>NUCLEOTIDE SEQUENCE [LARGE SCALE GENOMIC DNA]</scope>
    <source>
        <strain evidence="2">cv. 10/8</strain>
        <tissue evidence="1">Leaf</tissue>
    </source>
</reference>
<dbReference type="EMBL" id="LXQA011208994">
    <property type="protein sequence ID" value="MCI89056.1"/>
    <property type="molecule type" value="Genomic_DNA"/>
</dbReference>
<evidence type="ECO:0000313" key="1">
    <source>
        <dbReference type="EMBL" id="MCI89056.1"/>
    </source>
</evidence>
<evidence type="ECO:0000313" key="2">
    <source>
        <dbReference type="Proteomes" id="UP000265520"/>
    </source>
</evidence>
<comment type="caution">
    <text evidence="1">The sequence shown here is derived from an EMBL/GenBank/DDBJ whole genome shotgun (WGS) entry which is preliminary data.</text>
</comment>
<dbReference type="Proteomes" id="UP000265520">
    <property type="component" value="Unassembled WGS sequence"/>
</dbReference>
<feature type="non-terminal residue" evidence="1">
    <location>
        <position position="28"/>
    </location>
</feature>
<accession>A0A392VL38</accession>
<organism evidence="1 2">
    <name type="scientific">Trifolium medium</name>
    <dbReference type="NCBI Taxonomy" id="97028"/>
    <lineage>
        <taxon>Eukaryota</taxon>
        <taxon>Viridiplantae</taxon>
        <taxon>Streptophyta</taxon>
        <taxon>Embryophyta</taxon>
        <taxon>Tracheophyta</taxon>
        <taxon>Spermatophyta</taxon>
        <taxon>Magnoliopsida</taxon>
        <taxon>eudicotyledons</taxon>
        <taxon>Gunneridae</taxon>
        <taxon>Pentapetalae</taxon>
        <taxon>rosids</taxon>
        <taxon>fabids</taxon>
        <taxon>Fabales</taxon>
        <taxon>Fabaceae</taxon>
        <taxon>Papilionoideae</taxon>
        <taxon>50 kb inversion clade</taxon>
        <taxon>NPAAA clade</taxon>
        <taxon>Hologalegina</taxon>
        <taxon>IRL clade</taxon>
        <taxon>Trifolieae</taxon>
        <taxon>Trifolium</taxon>
    </lineage>
</organism>
<protein>
    <submittedName>
        <fullName evidence="1">Uncharacterized protein</fullName>
    </submittedName>
</protein>
<keyword evidence="2" id="KW-1185">Reference proteome</keyword>
<name>A0A392VL38_9FABA</name>
<dbReference type="AlphaFoldDB" id="A0A392VL38"/>